<dbReference type="STRING" id="3775.A0A1Q3BDT8"/>
<feature type="transmembrane region" description="Helical" evidence="4">
    <location>
        <begin position="217"/>
        <end position="239"/>
    </location>
</feature>
<dbReference type="OrthoDB" id="1918034at2759"/>
<proteinExistence type="inferred from homology"/>
<name>A0A1Q3BDT8_CEPFO</name>
<keyword evidence="3 4" id="KW-0472">Membrane</keyword>
<dbReference type="AlphaFoldDB" id="A0A1Q3BDT8"/>
<sequence>MILNASLVFYACIAKGTTILVDFSSKESGIETLALGCIENTPAHHSMFSHTVRQRTYTFLIDDPIVYFVIFHENLDKSESIWFLDRLKSNFEEIMASGSILNFDYVTSHCYQSHFNAIFGEMLALNLELVNSSPKKESQNPSLVTTPLLWKHIKALKKKKRSSGDANGDNKDVSEEKKVDVCDDVDACSRDFNVSVHKNGGIYVGDRQKAKQVWRKHVWVVLTLDFIVCAVLLGIWLWVCRGFQCIDG</sequence>
<keyword evidence="4" id="KW-0812">Transmembrane</keyword>
<dbReference type="CDD" id="cd14824">
    <property type="entry name" value="Longin"/>
    <property type="match status" value="1"/>
</dbReference>
<evidence type="ECO:0000313" key="5">
    <source>
        <dbReference type="EMBL" id="GAV66187.1"/>
    </source>
</evidence>
<protein>
    <recommendedName>
        <fullName evidence="7">Longin domain-containing protein</fullName>
    </recommendedName>
</protein>
<dbReference type="InterPro" id="IPR011012">
    <property type="entry name" value="Longin-like_dom_sf"/>
</dbReference>
<dbReference type="EMBL" id="BDDD01000461">
    <property type="protein sequence ID" value="GAV66187.1"/>
    <property type="molecule type" value="Genomic_DNA"/>
</dbReference>
<evidence type="ECO:0000256" key="4">
    <source>
        <dbReference type="SAM" id="Phobius"/>
    </source>
</evidence>
<evidence type="ECO:0000313" key="6">
    <source>
        <dbReference type="Proteomes" id="UP000187406"/>
    </source>
</evidence>
<evidence type="ECO:0000256" key="1">
    <source>
        <dbReference type="ARBA" id="ARBA00004370"/>
    </source>
</evidence>
<comment type="subcellular location">
    <subcellularLocation>
        <location evidence="1">Membrane</location>
    </subcellularLocation>
</comment>
<evidence type="ECO:0000256" key="2">
    <source>
        <dbReference type="ARBA" id="ARBA00008025"/>
    </source>
</evidence>
<dbReference type="SUPFAM" id="SSF64356">
    <property type="entry name" value="SNARE-like"/>
    <property type="match status" value="1"/>
</dbReference>
<keyword evidence="6" id="KW-1185">Reference proteome</keyword>
<dbReference type="PANTHER" id="PTHR47461:SF3">
    <property type="entry name" value="PHYTOLONGIN PHYL2.2"/>
    <property type="match status" value="1"/>
</dbReference>
<dbReference type="Proteomes" id="UP000187406">
    <property type="component" value="Unassembled WGS sequence"/>
</dbReference>
<dbReference type="InterPro" id="IPR044783">
    <property type="entry name" value="PHYL"/>
</dbReference>
<keyword evidence="4" id="KW-1133">Transmembrane helix</keyword>
<dbReference type="FunCoup" id="A0A1Q3BDT8">
    <property type="interactions" value="126"/>
</dbReference>
<dbReference type="PANTHER" id="PTHR47461">
    <property type="entry name" value="PHYTOLONGIN PHYL1.2"/>
    <property type="match status" value="1"/>
</dbReference>
<accession>A0A1Q3BDT8</accession>
<reference evidence="6" key="1">
    <citation type="submission" date="2016-04" db="EMBL/GenBank/DDBJ databases">
        <title>Cephalotus genome sequencing.</title>
        <authorList>
            <person name="Fukushima K."/>
            <person name="Hasebe M."/>
            <person name="Fang X."/>
        </authorList>
    </citation>
    <scope>NUCLEOTIDE SEQUENCE [LARGE SCALE GENOMIC DNA]</scope>
    <source>
        <strain evidence="6">cv. St1</strain>
    </source>
</reference>
<comment type="similarity">
    <text evidence="2">Belongs to the synaptobrevin family.</text>
</comment>
<gene>
    <name evidence="5" type="ORF">CFOL_v3_09697</name>
</gene>
<dbReference type="GO" id="GO:0016020">
    <property type="term" value="C:membrane"/>
    <property type="evidence" value="ECO:0007669"/>
    <property type="project" value="UniProtKB-SubCell"/>
</dbReference>
<evidence type="ECO:0000256" key="3">
    <source>
        <dbReference type="ARBA" id="ARBA00023136"/>
    </source>
</evidence>
<dbReference type="InParanoid" id="A0A1Q3BDT8"/>
<dbReference type="Gene3D" id="3.30.450.50">
    <property type="entry name" value="Longin domain"/>
    <property type="match status" value="1"/>
</dbReference>
<evidence type="ECO:0008006" key="7">
    <source>
        <dbReference type="Google" id="ProtNLM"/>
    </source>
</evidence>
<comment type="caution">
    <text evidence="5">The sequence shown here is derived from an EMBL/GenBank/DDBJ whole genome shotgun (WGS) entry which is preliminary data.</text>
</comment>
<organism evidence="5 6">
    <name type="scientific">Cephalotus follicularis</name>
    <name type="common">Albany pitcher plant</name>
    <dbReference type="NCBI Taxonomy" id="3775"/>
    <lineage>
        <taxon>Eukaryota</taxon>
        <taxon>Viridiplantae</taxon>
        <taxon>Streptophyta</taxon>
        <taxon>Embryophyta</taxon>
        <taxon>Tracheophyta</taxon>
        <taxon>Spermatophyta</taxon>
        <taxon>Magnoliopsida</taxon>
        <taxon>eudicotyledons</taxon>
        <taxon>Gunneridae</taxon>
        <taxon>Pentapetalae</taxon>
        <taxon>rosids</taxon>
        <taxon>fabids</taxon>
        <taxon>Oxalidales</taxon>
        <taxon>Cephalotaceae</taxon>
        <taxon>Cephalotus</taxon>
    </lineage>
</organism>
<dbReference type="InterPro" id="IPR010908">
    <property type="entry name" value="Longin_dom"/>
</dbReference>